<name>A0A427YPP9_9TREE</name>
<dbReference type="Gene3D" id="3.90.180.10">
    <property type="entry name" value="Medium-chain alcohol dehydrogenases, catalytic domain"/>
    <property type="match status" value="1"/>
</dbReference>
<comment type="caution">
    <text evidence="2">The sequence shown here is derived from an EMBL/GenBank/DDBJ whole genome shotgun (WGS) entry which is preliminary data.</text>
</comment>
<dbReference type="GO" id="GO:0016651">
    <property type="term" value="F:oxidoreductase activity, acting on NAD(P)H"/>
    <property type="evidence" value="ECO:0007669"/>
    <property type="project" value="InterPro"/>
</dbReference>
<protein>
    <recommendedName>
        <fullName evidence="1">Enoyl reductase (ER) domain-containing protein</fullName>
    </recommendedName>
</protein>
<dbReference type="STRING" id="1890683.A0A427YPP9"/>
<dbReference type="SUPFAM" id="SSF51735">
    <property type="entry name" value="NAD(P)-binding Rossmann-fold domains"/>
    <property type="match status" value="1"/>
</dbReference>
<evidence type="ECO:0000313" key="3">
    <source>
        <dbReference type="Proteomes" id="UP000279259"/>
    </source>
</evidence>
<reference evidence="2 3" key="1">
    <citation type="submission" date="2018-11" db="EMBL/GenBank/DDBJ databases">
        <title>Genome sequence of Saitozyma podzolica DSM 27192.</title>
        <authorList>
            <person name="Aliyu H."/>
            <person name="Gorte O."/>
            <person name="Ochsenreither K."/>
        </authorList>
    </citation>
    <scope>NUCLEOTIDE SEQUENCE [LARGE SCALE GENOMIC DNA]</scope>
    <source>
        <strain evidence="2 3">DSM 27192</strain>
    </source>
</reference>
<dbReference type="OrthoDB" id="10257049at2759"/>
<dbReference type="PANTHER" id="PTHR45348">
    <property type="entry name" value="HYPOTHETICAL OXIDOREDUCTASE (EUROFUNG)"/>
    <property type="match status" value="1"/>
</dbReference>
<dbReference type="AlphaFoldDB" id="A0A427YPP9"/>
<organism evidence="2 3">
    <name type="scientific">Saitozyma podzolica</name>
    <dbReference type="NCBI Taxonomy" id="1890683"/>
    <lineage>
        <taxon>Eukaryota</taxon>
        <taxon>Fungi</taxon>
        <taxon>Dikarya</taxon>
        <taxon>Basidiomycota</taxon>
        <taxon>Agaricomycotina</taxon>
        <taxon>Tremellomycetes</taxon>
        <taxon>Tremellales</taxon>
        <taxon>Trimorphomycetaceae</taxon>
        <taxon>Saitozyma</taxon>
    </lineage>
</organism>
<gene>
    <name evidence="2" type="ORF">EHS25_007414</name>
</gene>
<dbReference type="EMBL" id="RSCD01000004">
    <property type="protein sequence ID" value="RSH93061.1"/>
    <property type="molecule type" value="Genomic_DNA"/>
</dbReference>
<feature type="domain" description="Enoyl reductase (ER)" evidence="1">
    <location>
        <begin position="19"/>
        <end position="319"/>
    </location>
</feature>
<dbReference type="InterPro" id="IPR013154">
    <property type="entry name" value="ADH-like_N"/>
</dbReference>
<dbReference type="PANTHER" id="PTHR45348:SF7">
    <property type="entry name" value="ZINC BINDING OXIDOREDUCTASE, PUTATIVE-RELATED"/>
    <property type="match status" value="1"/>
</dbReference>
<sequence length="321" mass="34266">MTAPPQTMKAFVIEKPGVGAVKDHPTPQIAPDEVLVKVEYAASNPTDFKHLDIEGAGLPGTVLGLDFCGTVVSAGAQVSSLKAGDRVASAVHGGKFSDKGSYAQYLKVAADMCWKVPESVPGDSAATFGTAYITAAQCLFHHQGNAFPPAKRPGNDWFLVQGGSSSVGLFAVQLAKLIGYKVIATSSPHSFDLVKSYGADAVVDYHDVAEAVAQIKQVTGEGSPARSTEIAERRANVKVERIILYTVFGYAFDFLPGIHLPHKPEDNAWFKDFVKHSNELMGKYGIKGNPTRVREGLQQVPANLSDLREGKVSGTKLVIKV</sequence>
<dbReference type="Pfam" id="PF00107">
    <property type="entry name" value="ADH_zinc_N"/>
    <property type="match status" value="1"/>
</dbReference>
<dbReference type="Gene3D" id="3.40.50.720">
    <property type="entry name" value="NAD(P)-binding Rossmann-like Domain"/>
    <property type="match status" value="1"/>
</dbReference>
<accession>A0A427YPP9</accession>
<dbReference type="InterPro" id="IPR047122">
    <property type="entry name" value="Trans-enoyl_RdTase-like"/>
</dbReference>
<proteinExistence type="predicted"/>
<dbReference type="InterPro" id="IPR011032">
    <property type="entry name" value="GroES-like_sf"/>
</dbReference>
<dbReference type="InterPro" id="IPR020843">
    <property type="entry name" value="ER"/>
</dbReference>
<dbReference type="SUPFAM" id="SSF50129">
    <property type="entry name" value="GroES-like"/>
    <property type="match status" value="1"/>
</dbReference>
<dbReference type="InterPro" id="IPR013149">
    <property type="entry name" value="ADH-like_C"/>
</dbReference>
<dbReference type="InterPro" id="IPR036291">
    <property type="entry name" value="NAD(P)-bd_dom_sf"/>
</dbReference>
<dbReference type="Proteomes" id="UP000279259">
    <property type="component" value="Unassembled WGS sequence"/>
</dbReference>
<dbReference type="Pfam" id="PF08240">
    <property type="entry name" value="ADH_N"/>
    <property type="match status" value="1"/>
</dbReference>
<keyword evidence="3" id="KW-1185">Reference proteome</keyword>
<dbReference type="CDD" id="cd08249">
    <property type="entry name" value="enoyl_reductase_like"/>
    <property type="match status" value="1"/>
</dbReference>
<evidence type="ECO:0000313" key="2">
    <source>
        <dbReference type="EMBL" id="RSH93061.1"/>
    </source>
</evidence>
<evidence type="ECO:0000259" key="1">
    <source>
        <dbReference type="SMART" id="SM00829"/>
    </source>
</evidence>
<dbReference type="SMART" id="SM00829">
    <property type="entry name" value="PKS_ER"/>
    <property type="match status" value="1"/>
</dbReference>